<sequence length="216" mass="23798">MSAIKCSITNVESLSVSSYVKAEPCTQVSDCNYETCTGTDWHIACEHGLCTCSFSAGGSNILYILLRCDSLTWHLCCLLYLIILHRPRRSFCRFLNCTETDGFRLLAHPTLIVVIHSSAQLVYDGDAPTITTYVTVAGGKPYVKAEPCTQTSDCHFETCTGSDWHLGCVQGVCTCTPTSGSTACQSDADCGRNHFCPFGLRWRCSSFDHYCHCRRG</sequence>
<keyword evidence="2" id="KW-1185">Reference proteome</keyword>
<proteinExistence type="predicted"/>
<organism evidence="1 2">
    <name type="scientific">Sinanodonta woodiana</name>
    <name type="common">Chinese pond mussel</name>
    <name type="synonym">Anodonta woodiana</name>
    <dbReference type="NCBI Taxonomy" id="1069815"/>
    <lineage>
        <taxon>Eukaryota</taxon>
        <taxon>Metazoa</taxon>
        <taxon>Spiralia</taxon>
        <taxon>Lophotrochozoa</taxon>
        <taxon>Mollusca</taxon>
        <taxon>Bivalvia</taxon>
        <taxon>Autobranchia</taxon>
        <taxon>Heteroconchia</taxon>
        <taxon>Palaeoheterodonta</taxon>
        <taxon>Unionida</taxon>
        <taxon>Unionoidea</taxon>
        <taxon>Unionidae</taxon>
        <taxon>Unioninae</taxon>
        <taxon>Sinanodonta</taxon>
    </lineage>
</organism>
<gene>
    <name evidence="1" type="ORF">ACJMK2_023647</name>
</gene>
<evidence type="ECO:0008006" key="3">
    <source>
        <dbReference type="Google" id="ProtNLM"/>
    </source>
</evidence>
<dbReference type="EMBL" id="JBJQND010000019">
    <property type="protein sequence ID" value="KAL3831959.1"/>
    <property type="molecule type" value="Genomic_DNA"/>
</dbReference>
<name>A0ABD3T4W3_SINWO</name>
<evidence type="ECO:0000313" key="1">
    <source>
        <dbReference type="EMBL" id="KAL3831959.1"/>
    </source>
</evidence>
<comment type="caution">
    <text evidence="1">The sequence shown here is derived from an EMBL/GenBank/DDBJ whole genome shotgun (WGS) entry which is preliminary data.</text>
</comment>
<accession>A0ABD3T4W3</accession>
<dbReference type="AlphaFoldDB" id="A0ABD3T4W3"/>
<protein>
    <recommendedName>
        <fullName evidence="3">EB domain-containing protein</fullName>
    </recommendedName>
</protein>
<evidence type="ECO:0000313" key="2">
    <source>
        <dbReference type="Proteomes" id="UP001634394"/>
    </source>
</evidence>
<reference evidence="1 2" key="1">
    <citation type="submission" date="2024-11" db="EMBL/GenBank/DDBJ databases">
        <title>Chromosome-level genome assembly of the freshwater bivalve Anodonta woodiana.</title>
        <authorList>
            <person name="Chen X."/>
        </authorList>
    </citation>
    <scope>NUCLEOTIDE SEQUENCE [LARGE SCALE GENOMIC DNA]</scope>
    <source>
        <strain evidence="1">MN2024</strain>
        <tissue evidence="1">Gills</tissue>
    </source>
</reference>
<dbReference type="Proteomes" id="UP001634394">
    <property type="component" value="Unassembled WGS sequence"/>
</dbReference>